<reference evidence="2 3" key="1">
    <citation type="submission" date="2019-09" db="EMBL/GenBank/DDBJ databases">
        <authorList>
            <person name="Leyn A S."/>
        </authorList>
    </citation>
    <scope>NUCLEOTIDE SEQUENCE [LARGE SCALE GENOMIC DNA]</scope>
    <source>
        <strain evidence="2">AA231_1</strain>
    </source>
</reference>
<sequence>MNAAGAAPVFGGRTGEEWSCHRRYRTRVRKIIAESGEPKPRRRRGVSVAAQGKRA</sequence>
<feature type="region of interest" description="Disordered" evidence="1">
    <location>
        <begin position="32"/>
        <end position="55"/>
    </location>
</feature>
<protein>
    <submittedName>
        <fullName evidence="2">Uncharacterized protein</fullName>
    </submittedName>
</protein>
<dbReference type="AlphaFoldDB" id="A0A6I8LLF7"/>
<organism evidence="2 3">
    <name type="scientific">Amycolatopsis camponoti</name>
    <dbReference type="NCBI Taxonomy" id="2606593"/>
    <lineage>
        <taxon>Bacteria</taxon>
        <taxon>Bacillati</taxon>
        <taxon>Actinomycetota</taxon>
        <taxon>Actinomycetes</taxon>
        <taxon>Pseudonocardiales</taxon>
        <taxon>Pseudonocardiaceae</taxon>
        <taxon>Amycolatopsis</taxon>
    </lineage>
</organism>
<dbReference type="Proteomes" id="UP000399805">
    <property type="component" value="Unassembled WGS sequence"/>
</dbReference>
<evidence type="ECO:0000313" key="3">
    <source>
        <dbReference type="Proteomes" id="UP000399805"/>
    </source>
</evidence>
<keyword evidence="3" id="KW-1185">Reference proteome</keyword>
<evidence type="ECO:0000313" key="2">
    <source>
        <dbReference type="EMBL" id="VVJ16009.1"/>
    </source>
</evidence>
<dbReference type="EMBL" id="CABVGP010000001">
    <property type="protein sequence ID" value="VVJ16009.1"/>
    <property type="molecule type" value="Genomic_DNA"/>
</dbReference>
<accession>A0A6I8LLF7</accession>
<name>A0A6I8LLF7_9PSEU</name>
<gene>
    <name evidence="2" type="ORF">AA23TX_01030</name>
</gene>
<proteinExistence type="predicted"/>
<evidence type="ECO:0000256" key="1">
    <source>
        <dbReference type="SAM" id="MobiDB-lite"/>
    </source>
</evidence>